<accession>A0A2M4DKM5</accession>
<keyword evidence="1" id="KW-0732">Signal</keyword>
<proteinExistence type="predicted"/>
<reference evidence="2" key="1">
    <citation type="submission" date="2018-01" db="EMBL/GenBank/DDBJ databases">
        <title>An insight into the sialome of Amazonian anophelines.</title>
        <authorList>
            <person name="Ribeiro J.M."/>
            <person name="Scarpassa V."/>
            <person name="Calvo E."/>
        </authorList>
    </citation>
    <scope>NUCLEOTIDE SEQUENCE</scope>
</reference>
<evidence type="ECO:0000313" key="2">
    <source>
        <dbReference type="EMBL" id="MBW78097.1"/>
    </source>
</evidence>
<organism evidence="2">
    <name type="scientific">Anopheles darlingi</name>
    <name type="common">Mosquito</name>
    <dbReference type="NCBI Taxonomy" id="43151"/>
    <lineage>
        <taxon>Eukaryota</taxon>
        <taxon>Metazoa</taxon>
        <taxon>Ecdysozoa</taxon>
        <taxon>Arthropoda</taxon>
        <taxon>Hexapoda</taxon>
        <taxon>Insecta</taxon>
        <taxon>Pterygota</taxon>
        <taxon>Neoptera</taxon>
        <taxon>Endopterygota</taxon>
        <taxon>Diptera</taxon>
        <taxon>Nematocera</taxon>
        <taxon>Culicoidea</taxon>
        <taxon>Culicidae</taxon>
        <taxon>Anophelinae</taxon>
        <taxon>Anopheles</taxon>
    </lineage>
</organism>
<dbReference type="AlphaFoldDB" id="A0A2M4DKM5"/>
<dbReference type="EMBL" id="GGFL01013919">
    <property type="protein sequence ID" value="MBW78097.1"/>
    <property type="molecule type" value="Transcribed_RNA"/>
</dbReference>
<sequence length="98" mass="10745">MLLLLVMVLFGKLHFFSFGYYSNSMPRVGPNPPKQQPIGGVLFCCNGSGRTNGKQKKVEANGVIGYITRFRLAHSPPFLFPLARDLCSPPAKVASNMT</sequence>
<evidence type="ECO:0000256" key="1">
    <source>
        <dbReference type="SAM" id="SignalP"/>
    </source>
</evidence>
<protein>
    <submittedName>
        <fullName evidence="2">Putative secreted protein</fullName>
    </submittedName>
</protein>
<feature type="signal peptide" evidence="1">
    <location>
        <begin position="1"/>
        <end position="19"/>
    </location>
</feature>
<feature type="chain" id="PRO_5014837656" evidence="1">
    <location>
        <begin position="20"/>
        <end position="98"/>
    </location>
</feature>
<name>A0A2M4DKM5_ANODA</name>